<dbReference type="InterPro" id="IPR027417">
    <property type="entry name" value="P-loop_NTPase"/>
</dbReference>
<comment type="caution">
    <text evidence="1">The sequence shown here is derived from an EMBL/GenBank/DDBJ whole genome shotgun (WGS) entry which is preliminary data.</text>
</comment>
<gene>
    <name evidence="1" type="ORF">S01H1_60805</name>
</gene>
<accession>X0WG85</accession>
<organism evidence="1">
    <name type="scientific">marine sediment metagenome</name>
    <dbReference type="NCBI Taxonomy" id="412755"/>
    <lineage>
        <taxon>unclassified sequences</taxon>
        <taxon>metagenomes</taxon>
        <taxon>ecological metagenomes</taxon>
    </lineage>
</organism>
<dbReference type="AlphaFoldDB" id="X0WG85"/>
<feature type="non-terminal residue" evidence="1">
    <location>
        <position position="198"/>
    </location>
</feature>
<dbReference type="SUPFAM" id="SSF52540">
    <property type="entry name" value="P-loop containing nucleoside triphosphate hydrolases"/>
    <property type="match status" value="1"/>
</dbReference>
<proteinExistence type="predicted"/>
<sequence length="198" mass="23262">MVEKLTTEIIRGWVVTTTGVFTYKDLFFEKGITDPTNMDYAYVVMKRLCDERLIKAINGRHGTFRLIDRDAPILNWKGVEDYGGLDIHWPFELEKFVKIYPRNIIVVGGDPNKGKTAFLHNVISLNWRKHHIALWDSENSKQELSLRFAQYEDYELWPDDIARERSKDFADVVEEYNPDGINIIDYLEIHENFYAVGR</sequence>
<reference evidence="1" key="1">
    <citation type="journal article" date="2014" name="Front. Microbiol.">
        <title>High frequency of phylogenetically diverse reductive dehalogenase-homologous genes in deep subseafloor sedimentary metagenomes.</title>
        <authorList>
            <person name="Kawai M."/>
            <person name="Futagami T."/>
            <person name="Toyoda A."/>
            <person name="Takaki Y."/>
            <person name="Nishi S."/>
            <person name="Hori S."/>
            <person name="Arai W."/>
            <person name="Tsubouchi T."/>
            <person name="Morono Y."/>
            <person name="Uchiyama I."/>
            <person name="Ito T."/>
            <person name="Fujiyama A."/>
            <person name="Inagaki F."/>
            <person name="Takami H."/>
        </authorList>
    </citation>
    <scope>NUCLEOTIDE SEQUENCE</scope>
    <source>
        <strain evidence="1">Expedition CK06-06</strain>
    </source>
</reference>
<evidence type="ECO:0000313" key="1">
    <source>
        <dbReference type="EMBL" id="GAG23523.1"/>
    </source>
</evidence>
<dbReference type="EMBL" id="BARS01039836">
    <property type="protein sequence ID" value="GAG23523.1"/>
    <property type="molecule type" value="Genomic_DNA"/>
</dbReference>
<dbReference type="Gene3D" id="3.40.50.300">
    <property type="entry name" value="P-loop containing nucleotide triphosphate hydrolases"/>
    <property type="match status" value="1"/>
</dbReference>
<name>X0WG85_9ZZZZ</name>
<protein>
    <submittedName>
        <fullName evidence="1">Uncharacterized protein</fullName>
    </submittedName>
</protein>